<sequence length="104" mass="10485">MKRTIRTCALVTLTVMAAVGGLSATAAPALAAPAPDDGGSFLGNAMGSDGIFYTIPAQPIWTAISDIADGISCTSTPDGTPICKVDDTVPVNADAGFRKLRDSA</sequence>
<gene>
    <name evidence="2" type="ORF">IQ63_43675</name>
</gene>
<evidence type="ECO:0000313" key="3">
    <source>
        <dbReference type="Proteomes" id="UP000037151"/>
    </source>
</evidence>
<dbReference type="RefSeq" id="WP_050375606.1">
    <property type="nucleotide sequence ID" value="NZ_KQ257835.1"/>
</dbReference>
<organism evidence="2 3">
    <name type="scientific">Streptomyces acidiscabies</name>
    <dbReference type="NCBI Taxonomy" id="42234"/>
    <lineage>
        <taxon>Bacteria</taxon>
        <taxon>Bacillati</taxon>
        <taxon>Actinomycetota</taxon>
        <taxon>Actinomycetes</taxon>
        <taxon>Kitasatosporales</taxon>
        <taxon>Streptomycetaceae</taxon>
        <taxon>Streptomyces</taxon>
    </lineage>
</organism>
<evidence type="ECO:0000256" key="1">
    <source>
        <dbReference type="SAM" id="SignalP"/>
    </source>
</evidence>
<evidence type="ECO:0000313" key="2">
    <source>
        <dbReference type="EMBL" id="KND23829.1"/>
    </source>
</evidence>
<dbReference type="AlphaFoldDB" id="A0A0L0JEC9"/>
<proteinExistence type="predicted"/>
<dbReference type="EMBL" id="JPPY01000257">
    <property type="protein sequence ID" value="KND23829.1"/>
    <property type="molecule type" value="Genomic_DNA"/>
</dbReference>
<comment type="caution">
    <text evidence="2">The sequence shown here is derived from an EMBL/GenBank/DDBJ whole genome shotgun (WGS) entry which is preliminary data.</text>
</comment>
<dbReference type="PATRIC" id="fig|42234.21.peg.8968"/>
<keyword evidence="1" id="KW-0732">Signal</keyword>
<reference evidence="3" key="1">
    <citation type="submission" date="2014-07" db="EMBL/GenBank/DDBJ databases">
        <title>Genome sequencing of plant-pathogenic Streptomyces species.</title>
        <authorList>
            <person name="Harrison J."/>
            <person name="Sapp M."/>
            <person name="Thwaites R."/>
            <person name="Studholme D.J."/>
        </authorList>
    </citation>
    <scope>NUCLEOTIDE SEQUENCE [LARGE SCALE GENOMIC DNA]</scope>
    <source>
        <strain evidence="3">NCPPB 4445</strain>
    </source>
</reference>
<dbReference type="Proteomes" id="UP000037151">
    <property type="component" value="Unassembled WGS sequence"/>
</dbReference>
<name>A0A0L0JEC9_9ACTN</name>
<protein>
    <submittedName>
        <fullName evidence="2">Uncharacterized protein</fullName>
    </submittedName>
</protein>
<feature type="signal peptide" evidence="1">
    <location>
        <begin position="1"/>
        <end position="31"/>
    </location>
</feature>
<feature type="chain" id="PRO_5005541589" evidence="1">
    <location>
        <begin position="32"/>
        <end position="104"/>
    </location>
</feature>
<accession>A0A0L0JEC9</accession>